<organism evidence="1 2">
    <name type="scientific">Schaedlerella arabinosiphila</name>
    <dbReference type="NCBI Taxonomy" id="2044587"/>
    <lineage>
        <taxon>Bacteria</taxon>
        <taxon>Bacillati</taxon>
        <taxon>Bacillota</taxon>
        <taxon>Clostridia</taxon>
        <taxon>Lachnospirales</taxon>
        <taxon>Lachnospiraceae</taxon>
        <taxon>Schaedlerella</taxon>
    </lineage>
</organism>
<evidence type="ECO:0000313" key="1">
    <source>
        <dbReference type="EMBL" id="NDO68461.1"/>
    </source>
</evidence>
<dbReference type="AlphaFoldDB" id="A0A9X5C665"/>
<dbReference type="EMBL" id="VIRB01000046">
    <property type="protein sequence ID" value="NDO68461.1"/>
    <property type="molecule type" value="Genomic_DNA"/>
</dbReference>
<evidence type="ECO:0000313" key="2">
    <source>
        <dbReference type="Proteomes" id="UP000474104"/>
    </source>
</evidence>
<accession>A0A9X5C665</accession>
<dbReference type="InterPro" id="IPR013467">
    <property type="entry name" value="HNH78-like"/>
</dbReference>
<comment type="caution">
    <text evidence="1">The sequence shown here is derived from an EMBL/GenBank/DDBJ whole genome shotgun (WGS) entry which is preliminary data.</text>
</comment>
<protein>
    <submittedName>
        <fullName evidence="1">TIGR02646 family protein</fullName>
    </submittedName>
</protein>
<sequence length="226" mass="26643">MRLIQKKEAPESLLKYARNHNAYYDGYSKKDDVKKQLLEEQGHLCGYCMRRIKSEKDTKIEHMIPQSILKENPRKALDYKIMVGVCYGNENRIESGKKRRWNELTCDAHKGNQELKAANPFDPVCISKIKYRPDGEIYSEDSALNYDLNVVLNLNFDGDSVYLKKNRSEVLKACKEKMRRMKKEGQWSRSFLKRIIEEYEKPDEKGYLKPYSGIALWYLKKRVGEQ</sequence>
<name>A0A9X5C665_9FIRM</name>
<proteinExistence type="predicted"/>
<dbReference type="NCBIfam" id="TIGR02646">
    <property type="entry name" value="retron system putative HNH endonuclease"/>
    <property type="match status" value="1"/>
</dbReference>
<reference evidence="1 2" key="1">
    <citation type="submission" date="2019-07" db="EMBL/GenBank/DDBJ databases">
        <title>Draft genome sequences of 15 bacterial species constituting the stable defined intestinal microbiota of the GM15 gnotobiotic mouse model.</title>
        <authorList>
            <person name="Elie C."/>
            <person name="Mathieu A."/>
            <person name="Saliou A."/>
            <person name="Darnaud M."/>
            <person name="Leulier F."/>
            <person name="Tamellini A."/>
        </authorList>
    </citation>
    <scope>NUCLEOTIDE SEQUENCE [LARGE SCALE GENOMIC DNA]</scope>
    <source>
        <strain evidence="2">ASF 502</strain>
    </source>
</reference>
<dbReference type="OrthoDB" id="8617719at2"/>
<dbReference type="Proteomes" id="UP000474104">
    <property type="component" value="Unassembled WGS sequence"/>
</dbReference>
<gene>
    <name evidence="1" type="ORF">FMM80_07080</name>
</gene>